<evidence type="ECO:0000256" key="4">
    <source>
        <dbReference type="PROSITE-ProRule" id="PRU00320"/>
    </source>
</evidence>
<evidence type="ECO:0000256" key="1">
    <source>
        <dbReference type="ARBA" id="ARBA00004123"/>
    </source>
</evidence>
<dbReference type="InterPro" id="IPR007889">
    <property type="entry name" value="HTH_Psq"/>
</dbReference>
<feature type="domain" description="HTH psq-type" evidence="5">
    <location>
        <begin position="1"/>
        <end position="53"/>
    </location>
</feature>
<evidence type="ECO:0000259" key="6">
    <source>
        <dbReference type="PROSITE" id="PS51253"/>
    </source>
</evidence>
<dbReference type="GO" id="GO:0003677">
    <property type="term" value="F:DNA binding"/>
    <property type="evidence" value="ECO:0007669"/>
    <property type="project" value="UniProtKB-UniRule"/>
</dbReference>
<name>A0A8K0KLK6_LADFU</name>
<dbReference type="AlphaFoldDB" id="A0A8K0KLK6"/>
<feature type="DNA-binding region" description="H-T-H motif" evidence="4">
    <location>
        <begin position="29"/>
        <end position="49"/>
    </location>
</feature>
<evidence type="ECO:0000256" key="3">
    <source>
        <dbReference type="ARBA" id="ARBA00023242"/>
    </source>
</evidence>
<evidence type="ECO:0008006" key="9">
    <source>
        <dbReference type="Google" id="ProtNLM"/>
    </source>
</evidence>
<dbReference type="PROSITE" id="PS51253">
    <property type="entry name" value="HTH_CENPB"/>
    <property type="match status" value="1"/>
</dbReference>
<keyword evidence="3 4" id="KW-0539">Nucleus</keyword>
<evidence type="ECO:0000313" key="8">
    <source>
        <dbReference type="Proteomes" id="UP000792457"/>
    </source>
</evidence>
<gene>
    <name evidence="7" type="ORF">J437_LFUL017212</name>
</gene>
<dbReference type="GO" id="GO:0005634">
    <property type="term" value="C:nucleus"/>
    <property type="evidence" value="ECO:0007669"/>
    <property type="project" value="UniProtKB-SubCell"/>
</dbReference>
<comment type="subcellular location">
    <subcellularLocation>
        <location evidence="1 4">Nucleus</location>
    </subcellularLocation>
</comment>
<dbReference type="Gene3D" id="1.10.10.60">
    <property type="entry name" value="Homeodomain-like"/>
    <property type="match status" value="2"/>
</dbReference>
<dbReference type="Proteomes" id="UP000792457">
    <property type="component" value="Unassembled WGS sequence"/>
</dbReference>
<evidence type="ECO:0000313" key="7">
    <source>
        <dbReference type="EMBL" id="KAG8236847.1"/>
    </source>
</evidence>
<dbReference type="InterPro" id="IPR009057">
    <property type="entry name" value="Homeodomain-like_sf"/>
</dbReference>
<protein>
    <recommendedName>
        <fullName evidence="9">Tigger transposable element-derived protein 4</fullName>
    </recommendedName>
</protein>
<feature type="domain" description="HTH CENPB-type" evidence="6">
    <location>
        <begin position="64"/>
        <end position="135"/>
    </location>
</feature>
<dbReference type="EMBL" id="KZ309087">
    <property type="protein sequence ID" value="KAG8236847.1"/>
    <property type="molecule type" value="Genomic_DNA"/>
</dbReference>
<accession>A0A8K0KLK6</accession>
<dbReference type="InterPro" id="IPR050863">
    <property type="entry name" value="CenT-Element_Derived"/>
</dbReference>
<dbReference type="PANTHER" id="PTHR19303">
    <property type="entry name" value="TRANSPOSON"/>
    <property type="match status" value="1"/>
</dbReference>
<dbReference type="Pfam" id="PF04218">
    <property type="entry name" value="CENP-B_N"/>
    <property type="match status" value="1"/>
</dbReference>
<dbReference type="SUPFAM" id="SSF46689">
    <property type="entry name" value="Homeodomain-like"/>
    <property type="match status" value="2"/>
</dbReference>
<keyword evidence="2 4" id="KW-0238">DNA-binding</keyword>
<dbReference type="OrthoDB" id="125347at2759"/>
<evidence type="ECO:0000256" key="2">
    <source>
        <dbReference type="ARBA" id="ARBA00023125"/>
    </source>
</evidence>
<keyword evidence="8" id="KW-1185">Reference proteome</keyword>
<reference evidence="7" key="2">
    <citation type="submission" date="2017-10" db="EMBL/GenBank/DDBJ databases">
        <title>Ladona fulva Genome sequencing and assembly.</title>
        <authorList>
            <person name="Murali S."/>
            <person name="Richards S."/>
            <person name="Bandaranaike D."/>
            <person name="Bellair M."/>
            <person name="Blankenburg K."/>
            <person name="Chao H."/>
            <person name="Dinh H."/>
            <person name="Doddapaneni H."/>
            <person name="Dugan-Rocha S."/>
            <person name="Elkadiri S."/>
            <person name="Gnanaolivu R."/>
            <person name="Hernandez B."/>
            <person name="Skinner E."/>
            <person name="Javaid M."/>
            <person name="Lee S."/>
            <person name="Li M."/>
            <person name="Ming W."/>
            <person name="Munidasa M."/>
            <person name="Muniz J."/>
            <person name="Nguyen L."/>
            <person name="Hughes D."/>
            <person name="Osuji N."/>
            <person name="Pu L.-L."/>
            <person name="Puazo M."/>
            <person name="Qu C."/>
            <person name="Quiroz J."/>
            <person name="Raj R."/>
            <person name="Weissenberger G."/>
            <person name="Xin Y."/>
            <person name="Zou X."/>
            <person name="Han Y."/>
            <person name="Worley K."/>
            <person name="Muzny D."/>
            <person name="Gibbs R."/>
        </authorList>
    </citation>
    <scope>NUCLEOTIDE SEQUENCE</scope>
    <source>
        <strain evidence="7">Sampled in the wild</strain>
    </source>
</reference>
<comment type="caution">
    <text evidence="7">The sequence shown here is derived from an EMBL/GenBank/DDBJ whole genome shotgun (WGS) entry which is preliminary data.</text>
</comment>
<dbReference type="InterPro" id="IPR006600">
    <property type="entry name" value="HTH_CenpB_DNA-bd_dom"/>
</dbReference>
<dbReference type="PANTHER" id="PTHR19303:SF73">
    <property type="entry name" value="PROTEIN PDC2"/>
    <property type="match status" value="1"/>
</dbReference>
<dbReference type="Pfam" id="PF03184">
    <property type="entry name" value="DDE_1"/>
    <property type="match status" value="1"/>
</dbReference>
<dbReference type="InterPro" id="IPR004875">
    <property type="entry name" value="DDE_SF_endonuclease_dom"/>
</dbReference>
<reference evidence="7" key="1">
    <citation type="submission" date="2013-04" db="EMBL/GenBank/DDBJ databases">
        <authorList>
            <person name="Qu J."/>
            <person name="Murali S.C."/>
            <person name="Bandaranaike D."/>
            <person name="Bellair M."/>
            <person name="Blankenburg K."/>
            <person name="Chao H."/>
            <person name="Dinh H."/>
            <person name="Doddapaneni H."/>
            <person name="Downs B."/>
            <person name="Dugan-Rocha S."/>
            <person name="Elkadiri S."/>
            <person name="Gnanaolivu R.D."/>
            <person name="Hernandez B."/>
            <person name="Javaid M."/>
            <person name="Jayaseelan J.C."/>
            <person name="Lee S."/>
            <person name="Li M."/>
            <person name="Ming W."/>
            <person name="Munidasa M."/>
            <person name="Muniz J."/>
            <person name="Nguyen L."/>
            <person name="Ongeri F."/>
            <person name="Osuji N."/>
            <person name="Pu L.-L."/>
            <person name="Puazo M."/>
            <person name="Qu C."/>
            <person name="Quiroz J."/>
            <person name="Raj R."/>
            <person name="Weissenberger G."/>
            <person name="Xin Y."/>
            <person name="Zou X."/>
            <person name="Han Y."/>
            <person name="Richards S."/>
            <person name="Worley K."/>
            <person name="Muzny D."/>
            <person name="Gibbs R."/>
        </authorList>
    </citation>
    <scope>NUCLEOTIDE SEQUENCE</scope>
    <source>
        <strain evidence="7">Sampled in the wild</strain>
    </source>
</reference>
<dbReference type="SMART" id="SM00674">
    <property type="entry name" value="CENPB"/>
    <property type="match status" value="1"/>
</dbReference>
<proteinExistence type="predicted"/>
<organism evidence="7 8">
    <name type="scientific">Ladona fulva</name>
    <name type="common">Scarce chaser dragonfly</name>
    <name type="synonym">Libellula fulva</name>
    <dbReference type="NCBI Taxonomy" id="123851"/>
    <lineage>
        <taxon>Eukaryota</taxon>
        <taxon>Metazoa</taxon>
        <taxon>Ecdysozoa</taxon>
        <taxon>Arthropoda</taxon>
        <taxon>Hexapoda</taxon>
        <taxon>Insecta</taxon>
        <taxon>Pterygota</taxon>
        <taxon>Palaeoptera</taxon>
        <taxon>Odonata</taxon>
        <taxon>Epiprocta</taxon>
        <taxon>Anisoptera</taxon>
        <taxon>Libelluloidea</taxon>
        <taxon>Libellulidae</taxon>
        <taxon>Ladona</taxon>
    </lineage>
</organism>
<dbReference type="Pfam" id="PF03221">
    <property type="entry name" value="HTH_Tnp_Tc5"/>
    <property type="match status" value="1"/>
</dbReference>
<sequence length="515" mass="59345">MSTKRKCKALSILEKRKIIEEVEKGIKKKKDIAAEFGIPANTLSTIIKNKDMIISATEKSLGPSRKRLKSSRFPGVEEEMVKWLKTAVVNNSPISAQILREKAEQFALQLRHSEFKASSGWLDKFKNRNGMVNTHVSMKSAAKSASDCDNWKKDVLPQLLQTFNPSNIFNVDETLLYFKAIPDKTMDFTNDKGQVGKSCRDRVTILMCTNVIGTQKLKLVVIGKSKKPRCFTDFKSLPVFYESNKKSQMTSNIFESWLQEIDQRFLYEKRNILLFAENNPLHKELLMKELFAVKCVLLPRNITSKLFSMDHGLIKSLKYNYRKGTVLKMLRRIEVGEIFDITLLDCILELDKAWHDISTETIYSCFKKVDLYLGSNKHEERIKDDIPLSDHEWSNFKRHADLESTFDEYANVNCDVIVTECPDTQKMKDNKDCVDVMENREENECGDESADNLPPPPPTIQEAISSFDDVKSYILSQEHISDDIFHSMRNIESFLIFHQRNVQQCQVDSVFSDVK</sequence>
<evidence type="ECO:0000259" key="5">
    <source>
        <dbReference type="PROSITE" id="PS50960"/>
    </source>
</evidence>
<dbReference type="PROSITE" id="PS50960">
    <property type="entry name" value="HTH_PSQ"/>
    <property type="match status" value="1"/>
</dbReference>